<evidence type="ECO:0000313" key="2">
    <source>
        <dbReference type="EMBL" id="KAL2725385.1"/>
    </source>
</evidence>
<dbReference type="Proteomes" id="UP001607302">
    <property type="component" value="Unassembled WGS sequence"/>
</dbReference>
<evidence type="ECO:0000313" key="3">
    <source>
        <dbReference type="Proteomes" id="UP001607302"/>
    </source>
</evidence>
<accession>A0ABD2AY34</accession>
<sequence>MEHTSINWGEKSRSSNRVAVITNVFENKKKKNDADVEEDGRDFEDGENRFRAGVADSVGERDVRGAETDRDSAGSGGGGSSGGSGSSGGGGGGEEGGGGGSGGGATAADSGGGSEAAGSGGGV</sequence>
<feature type="compositionally biased region" description="Gly residues" evidence="1">
    <location>
        <begin position="74"/>
        <end position="123"/>
    </location>
</feature>
<keyword evidence="3" id="KW-1185">Reference proteome</keyword>
<feature type="compositionally biased region" description="Basic and acidic residues" evidence="1">
    <location>
        <begin position="58"/>
        <end position="72"/>
    </location>
</feature>
<protein>
    <submittedName>
        <fullName evidence="2">Uncharacterized protein</fullName>
    </submittedName>
</protein>
<dbReference type="AlphaFoldDB" id="A0ABD2AY34"/>
<feature type="compositionally biased region" description="Acidic residues" evidence="1">
    <location>
        <begin position="35"/>
        <end position="45"/>
    </location>
</feature>
<name>A0ABD2AY34_VESSQ</name>
<organism evidence="2 3">
    <name type="scientific">Vespula squamosa</name>
    <name type="common">Southern yellow jacket</name>
    <name type="synonym">Wasp</name>
    <dbReference type="NCBI Taxonomy" id="30214"/>
    <lineage>
        <taxon>Eukaryota</taxon>
        <taxon>Metazoa</taxon>
        <taxon>Ecdysozoa</taxon>
        <taxon>Arthropoda</taxon>
        <taxon>Hexapoda</taxon>
        <taxon>Insecta</taxon>
        <taxon>Pterygota</taxon>
        <taxon>Neoptera</taxon>
        <taxon>Endopterygota</taxon>
        <taxon>Hymenoptera</taxon>
        <taxon>Apocrita</taxon>
        <taxon>Aculeata</taxon>
        <taxon>Vespoidea</taxon>
        <taxon>Vespidae</taxon>
        <taxon>Vespinae</taxon>
        <taxon>Vespula</taxon>
    </lineage>
</organism>
<feature type="region of interest" description="Disordered" evidence="1">
    <location>
        <begin position="27"/>
        <end position="123"/>
    </location>
</feature>
<proteinExistence type="predicted"/>
<evidence type="ECO:0000256" key="1">
    <source>
        <dbReference type="SAM" id="MobiDB-lite"/>
    </source>
</evidence>
<gene>
    <name evidence="2" type="ORF">V1478_008058</name>
</gene>
<dbReference type="EMBL" id="JAUDFV010000138">
    <property type="protein sequence ID" value="KAL2725385.1"/>
    <property type="molecule type" value="Genomic_DNA"/>
</dbReference>
<reference evidence="2 3" key="1">
    <citation type="journal article" date="2024" name="Ann. Entomol. Soc. Am.">
        <title>Genomic analyses of the southern and eastern yellowjacket wasps (Hymenoptera: Vespidae) reveal evolutionary signatures of social life.</title>
        <authorList>
            <person name="Catto M.A."/>
            <person name="Caine P.B."/>
            <person name="Orr S.E."/>
            <person name="Hunt B.G."/>
            <person name="Goodisman M.A.D."/>
        </authorList>
    </citation>
    <scope>NUCLEOTIDE SEQUENCE [LARGE SCALE GENOMIC DNA]</scope>
    <source>
        <strain evidence="2">233</strain>
        <tissue evidence="2">Head and thorax</tissue>
    </source>
</reference>
<comment type="caution">
    <text evidence="2">The sequence shown here is derived from an EMBL/GenBank/DDBJ whole genome shotgun (WGS) entry which is preliminary data.</text>
</comment>